<accession>I2NTS6</accession>
<dbReference type="EMBL" id="AJMV01000002">
    <property type="protein sequence ID" value="EIG29237.1"/>
    <property type="molecule type" value="Genomic_DNA"/>
</dbReference>
<name>I2NTS6_STRPA</name>
<gene>
    <name evidence="1" type="ORF">HMPREF9971_1220</name>
</gene>
<evidence type="ECO:0000313" key="2">
    <source>
        <dbReference type="Proteomes" id="UP000003357"/>
    </source>
</evidence>
<proteinExistence type="predicted"/>
<protein>
    <submittedName>
        <fullName evidence="1">Uncharacterized protein</fullName>
    </submittedName>
</protein>
<dbReference type="Proteomes" id="UP000003357">
    <property type="component" value="Unassembled WGS sequence"/>
</dbReference>
<organism evidence="1 2">
    <name type="scientific">Streptococcus parasanguinis F0449</name>
    <dbReference type="NCBI Taxonomy" id="1095733"/>
    <lineage>
        <taxon>Bacteria</taxon>
        <taxon>Bacillati</taxon>
        <taxon>Bacillota</taxon>
        <taxon>Bacilli</taxon>
        <taxon>Lactobacillales</taxon>
        <taxon>Streptococcaceae</taxon>
        <taxon>Streptococcus</taxon>
    </lineage>
</organism>
<comment type="caution">
    <text evidence="1">The sequence shown here is derived from an EMBL/GenBank/DDBJ whole genome shotgun (WGS) entry which is preliminary data.</text>
</comment>
<reference evidence="1 2" key="1">
    <citation type="submission" date="2012-04" db="EMBL/GenBank/DDBJ databases">
        <authorList>
            <person name="Harkins D.M."/>
            <person name="Madupu R."/>
            <person name="Durkin A.S."/>
            <person name="Torralba M."/>
            <person name="Methe B."/>
            <person name="Sutton G.G."/>
            <person name="Nelson K.E."/>
        </authorList>
    </citation>
    <scope>NUCLEOTIDE SEQUENCE [LARGE SCALE GENOMIC DNA]</scope>
    <source>
        <strain evidence="1 2">F0449</strain>
    </source>
</reference>
<dbReference type="AlphaFoldDB" id="I2NTS6"/>
<evidence type="ECO:0000313" key="1">
    <source>
        <dbReference type="EMBL" id="EIG29237.1"/>
    </source>
</evidence>
<sequence>MHQNKSEVGISLTSDLFIPVFLNKHLQILSNFSDKVAIIKGTRYNSINRK</sequence>